<protein>
    <submittedName>
        <fullName evidence="4">Dihydroxyacetone kinase</fullName>
    </submittedName>
</protein>
<keyword evidence="1" id="KW-0808">Transferase</keyword>
<dbReference type="RefSeq" id="WP_047845723.1">
    <property type="nucleotide sequence ID" value="NZ_AEJF01000054.1"/>
</dbReference>
<dbReference type="InterPro" id="IPR004007">
    <property type="entry name" value="DhaL_dom"/>
</dbReference>
<sequence>MMTETVKLADAGEVVVDLVRTVNANRQYLSEVDGAIGDGDHGINMSKGFTQCGEHMAARGAMPSLPVALGDLSTALMEGIGGSMGPLYGTFFLGMSDAFADHIELDKALFYRALTDGIASVQEIGEAKVGDKTLIDTLVPARIAYESALKADKSFRECLNAMVAAAEAGMNSTRDLRARVGRAARLGDRSIGVLDAGACSCFLILHSMGESITRLLNSATSASGGVAVSVQTD</sequence>
<evidence type="ECO:0000259" key="3">
    <source>
        <dbReference type="PROSITE" id="PS51480"/>
    </source>
</evidence>
<evidence type="ECO:0000313" key="5">
    <source>
        <dbReference type="Proteomes" id="UP000035963"/>
    </source>
</evidence>
<dbReference type="PATRIC" id="fig|908627.4.peg.1357"/>
<dbReference type="AlphaFoldDB" id="A0A0J1D2X9"/>
<name>A0A0J1D2X9_9BURK</name>
<evidence type="ECO:0000256" key="1">
    <source>
        <dbReference type="ARBA" id="ARBA00022679"/>
    </source>
</evidence>
<dbReference type="NCBIfam" id="TIGR02365">
    <property type="entry name" value="dha_L_ycgS"/>
    <property type="match status" value="1"/>
</dbReference>
<proteinExistence type="predicted"/>
<dbReference type="FunFam" id="1.25.40.340:FF:000002">
    <property type="entry name" value="Dihydroxyacetone kinase, L subunit"/>
    <property type="match status" value="1"/>
</dbReference>
<dbReference type="Gene3D" id="1.25.40.340">
    <property type="match status" value="1"/>
</dbReference>
<dbReference type="InterPro" id="IPR036117">
    <property type="entry name" value="DhaL_dom_sf"/>
</dbReference>
<keyword evidence="5" id="KW-1185">Reference proteome</keyword>
<dbReference type="Proteomes" id="UP000035963">
    <property type="component" value="Unassembled WGS sequence"/>
</dbReference>
<comment type="caution">
    <text evidence="4">The sequence shown here is derived from an EMBL/GenBank/DDBJ whole genome shotgun (WGS) entry which is preliminary data.</text>
</comment>
<dbReference type="InterPro" id="IPR050861">
    <property type="entry name" value="Dihydroxyacetone_Kinase"/>
</dbReference>
<dbReference type="SUPFAM" id="SSF101473">
    <property type="entry name" value="DhaL-like"/>
    <property type="match status" value="1"/>
</dbReference>
<gene>
    <name evidence="4" type="ORF">EOS_06130</name>
</gene>
<dbReference type="SMART" id="SM01120">
    <property type="entry name" value="Dak2"/>
    <property type="match status" value="1"/>
</dbReference>
<dbReference type="Pfam" id="PF02734">
    <property type="entry name" value="Dak2"/>
    <property type="match status" value="1"/>
</dbReference>
<dbReference type="PANTHER" id="PTHR28629:SF4">
    <property type="entry name" value="TRIOKINASE_FMN CYCLASE"/>
    <property type="match status" value="1"/>
</dbReference>
<dbReference type="GO" id="GO:0004371">
    <property type="term" value="F:glycerone kinase activity"/>
    <property type="evidence" value="ECO:0007669"/>
    <property type="project" value="InterPro"/>
</dbReference>
<dbReference type="GO" id="GO:0019563">
    <property type="term" value="P:glycerol catabolic process"/>
    <property type="evidence" value="ECO:0007669"/>
    <property type="project" value="TreeGrafter"/>
</dbReference>
<dbReference type="PANTHER" id="PTHR28629">
    <property type="entry name" value="TRIOKINASE/FMN CYCLASE"/>
    <property type="match status" value="1"/>
</dbReference>
<dbReference type="GO" id="GO:0005829">
    <property type="term" value="C:cytosol"/>
    <property type="evidence" value="ECO:0007669"/>
    <property type="project" value="TreeGrafter"/>
</dbReference>
<accession>A0A0J1D2X9</accession>
<organism evidence="4 5">
    <name type="scientific">Caballeronia mineralivorans PML1(12)</name>
    <dbReference type="NCBI Taxonomy" id="908627"/>
    <lineage>
        <taxon>Bacteria</taxon>
        <taxon>Pseudomonadati</taxon>
        <taxon>Pseudomonadota</taxon>
        <taxon>Betaproteobacteria</taxon>
        <taxon>Burkholderiales</taxon>
        <taxon>Burkholderiaceae</taxon>
        <taxon>Caballeronia</taxon>
    </lineage>
</organism>
<dbReference type="EMBL" id="AEJF01000054">
    <property type="protein sequence ID" value="KLU27077.1"/>
    <property type="molecule type" value="Genomic_DNA"/>
</dbReference>
<reference evidence="4 5" key="1">
    <citation type="journal article" date="2015" name="Genome Announc.">
        <title>Draft Genome Sequence of Burkholderia sp. Strain PML1(12), an Ectomycorrhizosphere-Inhabiting Bacterium with Effective Mineral-Weathering Ability.</title>
        <authorList>
            <person name="Uroz S."/>
            <person name="Oger P."/>
        </authorList>
    </citation>
    <scope>NUCLEOTIDE SEQUENCE [LARGE SCALE GENOMIC DNA]</scope>
    <source>
        <strain evidence="5">PML1(12)</strain>
    </source>
</reference>
<dbReference type="InterPro" id="IPR012737">
    <property type="entry name" value="DhaK_L_YcgS"/>
</dbReference>
<evidence type="ECO:0000313" key="4">
    <source>
        <dbReference type="EMBL" id="KLU27077.1"/>
    </source>
</evidence>
<evidence type="ECO:0000256" key="2">
    <source>
        <dbReference type="ARBA" id="ARBA00022777"/>
    </source>
</evidence>
<feature type="domain" description="DhaL" evidence="3">
    <location>
        <begin position="9"/>
        <end position="210"/>
    </location>
</feature>
<keyword evidence="2 4" id="KW-0418">Kinase</keyword>
<dbReference type="PROSITE" id="PS51480">
    <property type="entry name" value="DHAL"/>
    <property type="match status" value="1"/>
</dbReference>